<dbReference type="EMBL" id="MT631550">
    <property type="protein sequence ID" value="QNO53781.1"/>
    <property type="molecule type" value="Genomic_DNA"/>
</dbReference>
<name>A0A7G9Z0J7_9EURY</name>
<sequence length="76" mass="8922">MQVKIESFIRIYIDTYLWEGMNKGKNEGKKVKTSLEIDEDLWNKFSIAVIQKEGNKKKKAVIEKLIKQYVDTNKEG</sequence>
<reference evidence="1" key="1">
    <citation type="submission" date="2020-06" db="EMBL/GenBank/DDBJ databases">
        <title>Unique genomic features of the anaerobic methanotrophic archaea.</title>
        <authorList>
            <person name="Chadwick G.L."/>
            <person name="Skennerton C.T."/>
            <person name="Laso-Perez R."/>
            <person name="Leu A.O."/>
            <person name="Speth D.R."/>
            <person name="Yu H."/>
            <person name="Morgan-Lang C."/>
            <person name="Hatzenpichler R."/>
            <person name="Goudeau D."/>
            <person name="Malmstrom R."/>
            <person name="Brazelton W.J."/>
            <person name="Woyke T."/>
            <person name="Hallam S.J."/>
            <person name="Tyson G.W."/>
            <person name="Wegener G."/>
            <person name="Boetius A."/>
            <person name="Orphan V."/>
        </authorList>
    </citation>
    <scope>NUCLEOTIDE SEQUENCE</scope>
</reference>
<protein>
    <submittedName>
        <fullName evidence="1">Uncharacterized protein</fullName>
    </submittedName>
</protein>
<accession>A0A7G9Z0J7</accession>
<evidence type="ECO:0000313" key="1">
    <source>
        <dbReference type="EMBL" id="QNO53781.1"/>
    </source>
</evidence>
<organism evidence="1">
    <name type="scientific">Candidatus Methanophagaceae archaeon ANME-1 ERB6</name>
    <dbReference type="NCBI Taxonomy" id="2759912"/>
    <lineage>
        <taxon>Archaea</taxon>
        <taxon>Methanobacteriati</taxon>
        <taxon>Methanobacteriota</taxon>
        <taxon>Stenosarchaea group</taxon>
        <taxon>Methanomicrobia</taxon>
        <taxon>Candidatus Methanophagales</taxon>
        <taxon>Candidatus Methanophagaceae</taxon>
    </lineage>
</organism>
<gene>
    <name evidence="1" type="ORF">JMICBFOL_00030</name>
</gene>
<proteinExistence type="predicted"/>
<dbReference type="AlphaFoldDB" id="A0A7G9Z0J7"/>